<organism evidence="3 4">
    <name type="scientific">Methylobacterium tardum</name>
    <dbReference type="NCBI Taxonomy" id="374432"/>
    <lineage>
        <taxon>Bacteria</taxon>
        <taxon>Pseudomonadati</taxon>
        <taxon>Pseudomonadota</taxon>
        <taxon>Alphaproteobacteria</taxon>
        <taxon>Hyphomicrobiales</taxon>
        <taxon>Methylobacteriaceae</taxon>
        <taxon>Methylobacterium</taxon>
    </lineage>
</organism>
<gene>
    <name evidence="3" type="ORF">GCM10007890_11710</name>
</gene>
<evidence type="ECO:0000256" key="2">
    <source>
        <dbReference type="SAM" id="Phobius"/>
    </source>
</evidence>
<dbReference type="Proteomes" id="UP001157440">
    <property type="component" value="Unassembled WGS sequence"/>
</dbReference>
<dbReference type="AlphaFoldDB" id="A0AA37WQB4"/>
<accession>A0AA37WQB4</accession>
<proteinExistence type="predicted"/>
<feature type="region of interest" description="Disordered" evidence="1">
    <location>
        <begin position="144"/>
        <end position="166"/>
    </location>
</feature>
<evidence type="ECO:0000313" key="4">
    <source>
        <dbReference type="Proteomes" id="UP001157440"/>
    </source>
</evidence>
<keyword evidence="2" id="KW-1133">Transmembrane helix</keyword>
<feature type="transmembrane region" description="Helical" evidence="2">
    <location>
        <begin position="51"/>
        <end position="72"/>
    </location>
</feature>
<protein>
    <recommendedName>
        <fullName evidence="5">DUF2946 domain-containing protein</fullName>
    </recommendedName>
</protein>
<sequence length="166" mass="17036">MAVWCRQHSAGGATPWVIAPGDSRAYLGFVIRSVALLARLVVALPDRLARGLAVLALLVLATAAVVTAPVPAAAAPTMGPSCALASPRLAMLSGAPDAQPEAERSAFGRTDLCAADCEILTELGLPRPPVEAPRPGHTVFASFDHRSDAVPASAPDGALHRPPRLA</sequence>
<keyword evidence="2" id="KW-0812">Transmembrane</keyword>
<name>A0AA37WQB4_9HYPH</name>
<keyword evidence="2" id="KW-0472">Membrane</keyword>
<evidence type="ECO:0000313" key="3">
    <source>
        <dbReference type="EMBL" id="GLS69159.1"/>
    </source>
</evidence>
<evidence type="ECO:0008006" key="5">
    <source>
        <dbReference type="Google" id="ProtNLM"/>
    </source>
</evidence>
<comment type="caution">
    <text evidence="3">The sequence shown here is derived from an EMBL/GenBank/DDBJ whole genome shotgun (WGS) entry which is preliminary data.</text>
</comment>
<reference evidence="4" key="1">
    <citation type="journal article" date="2019" name="Int. J. Syst. Evol. Microbiol.">
        <title>The Global Catalogue of Microorganisms (GCM) 10K type strain sequencing project: providing services to taxonomists for standard genome sequencing and annotation.</title>
        <authorList>
            <consortium name="The Broad Institute Genomics Platform"/>
            <consortium name="The Broad Institute Genome Sequencing Center for Infectious Disease"/>
            <person name="Wu L."/>
            <person name="Ma J."/>
        </authorList>
    </citation>
    <scope>NUCLEOTIDE SEQUENCE [LARGE SCALE GENOMIC DNA]</scope>
    <source>
        <strain evidence="4">NBRC 103632</strain>
    </source>
</reference>
<keyword evidence="4" id="KW-1185">Reference proteome</keyword>
<dbReference type="EMBL" id="BSPL01000010">
    <property type="protein sequence ID" value="GLS69159.1"/>
    <property type="molecule type" value="Genomic_DNA"/>
</dbReference>
<evidence type="ECO:0000256" key="1">
    <source>
        <dbReference type="SAM" id="MobiDB-lite"/>
    </source>
</evidence>